<reference evidence="1" key="1">
    <citation type="submission" date="2024-09" db="EMBL/GenBank/DDBJ databases">
        <authorList>
            <person name="Liu J."/>
        </authorList>
    </citation>
    <scope>NUCLEOTIDE SEQUENCE</scope>
    <source>
        <strain evidence="1">NBU2967</strain>
    </source>
</reference>
<gene>
    <name evidence="1" type="ORF">ACEZ3G_02595</name>
</gene>
<evidence type="ECO:0000313" key="1">
    <source>
        <dbReference type="EMBL" id="MFH6602350.1"/>
    </source>
</evidence>
<sequence length="698" mass="79897">MENHVGNDSIRVLLLYELAFANFQSDLEATKFYIEKAEVLSDSLNYTKGKAKILYLQGILENRKSNYTASLNLFERSLELNQSINNLEGIAGNYTAFGITQYDQSQYDEALKSYNKAFEVYKKLGNQRELITILINMANAYTEIGKYNEAIIQYKKALGQSVAIKDDDGISYVHSNLGGVYKTRGNYPKAIEYYNKSLEYNKRTSDSWSIATTLNNLGEIYTLIGQENKALDYLEESLSISEQNDFKSIIALNNINIGNIYKNEKDYEEALEYYRISLATSQEINNLKQVAICFQNIGAVNLLIKRPSIARENFVLANNINRKIDNKSGIAYDYLGISESYILEQQYDNALSYILKGRKVAQALNLFETQKKAEELLSEVYRNMGQYKKAFESHKQFKILNDSLFNKENIEKIAQLEYEYKYKQALDSASIRELKLNKTILSTSQDLAKTKQNYLWAVIGFLVTSIMSGSFVFYQKYRSVKIKNQHIVTEQKLLRSQMTPHFIFNSLSVLQGMVLNKEVKKSITYLSKFSKLLRIVLENSRDKVVPLIQELDAIDNYMILQNLDAYPPYDYSLVVDENIDINLFLVPPMLIQPFIENAIEHAYLPDQENREINVHISFTHNELSCTIVDNGIGIDAISTKTNGNKKSLATTITRERLQLLAKDFQMPGDVKIEDRIKDNVRGTKVALVIPYKLNPASA</sequence>
<dbReference type="EMBL" id="JBHFPV010000001">
    <property type="protein sequence ID" value="MFH6602350.1"/>
    <property type="molecule type" value="Genomic_DNA"/>
</dbReference>
<comment type="caution">
    <text evidence="1">The sequence shown here is derived from an EMBL/GenBank/DDBJ whole genome shotgun (WGS) entry which is preliminary data.</text>
</comment>
<dbReference type="Proteomes" id="UP001595191">
    <property type="component" value="Unassembled WGS sequence"/>
</dbReference>
<organism evidence="1 2">
    <name type="scientific">Meishania litoralis</name>
    <dbReference type="NCBI Taxonomy" id="3434685"/>
    <lineage>
        <taxon>Bacteria</taxon>
        <taxon>Pseudomonadati</taxon>
        <taxon>Bacteroidota</taxon>
        <taxon>Flavobacteriia</taxon>
        <taxon>Flavobacteriales</taxon>
        <taxon>Flavobacteriaceae</taxon>
        <taxon>Meishania</taxon>
    </lineage>
</organism>
<keyword evidence="2" id="KW-1185">Reference proteome</keyword>
<evidence type="ECO:0000313" key="2">
    <source>
        <dbReference type="Proteomes" id="UP001595191"/>
    </source>
</evidence>
<name>A0ACC7LH94_9FLAO</name>
<proteinExistence type="predicted"/>
<accession>A0ACC7LH94</accession>
<protein>
    <submittedName>
        <fullName evidence="1">Tetratricopeptide repeat protein</fullName>
    </submittedName>
</protein>